<dbReference type="NCBIfam" id="TIGR00539">
    <property type="entry name" value="hemN_rel"/>
    <property type="match status" value="1"/>
</dbReference>
<proteinExistence type="inferred from homology"/>
<evidence type="ECO:0000313" key="3">
    <source>
        <dbReference type="EMBL" id="KUG04292.1"/>
    </source>
</evidence>
<accession>A0A0W8E6N5</accession>
<dbReference type="InterPro" id="IPR010723">
    <property type="entry name" value="HemN_C"/>
</dbReference>
<name>A0A0W8E6N5_9ZZZZ</name>
<dbReference type="EMBL" id="LNQE01001853">
    <property type="protein sequence ID" value="KUG04292.1"/>
    <property type="molecule type" value="Genomic_DNA"/>
</dbReference>
<dbReference type="GO" id="GO:0051539">
    <property type="term" value="F:4 iron, 4 sulfur cluster binding"/>
    <property type="evidence" value="ECO:0007669"/>
    <property type="project" value="InterPro"/>
</dbReference>
<dbReference type="InterPro" id="IPR058240">
    <property type="entry name" value="rSAM_sf"/>
</dbReference>
<dbReference type="Gene3D" id="3.30.750.200">
    <property type="match status" value="1"/>
</dbReference>
<comment type="caution">
    <text evidence="3">The sequence shown here is derived from an EMBL/GenBank/DDBJ whole genome shotgun (WGS) entry which is preliminary data.</text>
</comment>
<dbReference type="Pfam" id="PF06969">
    <property type="entry name" value="HemN_C"/>
    <property type="match status" value="1"/>
</dbReference>
<evidence type="ECO:0000259" key="2">
    <source>
        <dbReference type="PROSITE" id="PS51918"/>
    </source>
</evidence>
<dbReference type="GO" id="GO:0004109">
    <property type="term" value="F:coproporphyrinogen oxidase activity"/>
    <property type="evidence" value="ECO:0007669"/>
    <property type="project" value="InterPro"/>
</dbReference>
<dbReference type="GO" id="GO:0006779">
    <property type="term" value="P:porphyrin-containing compound biosynthetic process"/>
    <property type="evidence" value="ECO:0007669"/>
    <property type="project" value="InterPro"/>
</dbReference>
<organism evidence="3">
    <name type="scientific">hydrocarbon metagenome</name>
    <dbReference type="NCBI Taxonomy" id="938273"/>
    <lineage>
        <taxon>unclassified sequences</taxon>
        <taxon>metagenomes</taxon>
        <taxon>ecological metagenomes</taxon>
    </lineage>
</organism>
<dbReference type="InterPro" id="IPR034505">
    <property type="entry name" value="Coproporphyrinogen-III_oxidase"/>
</dbReference>
<sequence length="312" mass="35073">MPEGALKGLMGAVRQYLELDDAAEISLEANPATLNSDKLRSIREAGFNRISLGVQSFQDDDLLILGRSHNAGDAMNTIKLIQDSGISNYNLDLIYGIPGQTISKWEESLGIALEAKPAHLSIYLLQLDESTPLSADIRRGCFEMSGDEIEAQMYEKGMDLIKAGGFRQYEISNFSRPGYECQHNLLYWKAREYIGVGAGAVSFTDNRRYINKKNLMQYLQRLEEGREPPVELLESMDQLELAADAIILGLRLCDGIDLEQFDLRYGIKILDYYKDIIEECMDRGLLEICQGRIGLSSKAYFISNQVLCHFTA</sequence>
<dbReference type="AlphaFoldDB" id="A0A0W8E6N5"/>
<dbReference type="InterPro" id="IPR006638">
    <property type="entry name" value="Elp3/MiaA/NifB-like_rSAM"/>
</dbReference>
<dbReference type="GO" id="GO:0005737">
    <property type="term" value="C:cytoplasm"/>
    <property type="evidence" value="ECO:0007669"/>
    <property type="project" value="InterPro"/>
</dbReference>
<protein>
    <recommendedName>
        <fullName evidence="2">Radical SAM core domain-containing protein</fullName>
    </recommendedName>
</protein>
<comment type="similarity">
    <text evidence="1">Belongs to the anaerobic coproporphyrinogen-III oxidase family. HemW subfamily.</text>
</comment>
<gene>
    <name evidence="3" type="ORF">ASZ90_018299</name>
</gene>
<dbReference type="InterPro" id="IPR007197">
    <property type="entry name" value="rSAM"/>
</dbReference>
<feature type="domain" description="Radical SAM core" evidence="2">
    <location>
        <begin position="1"/>
        <end position="167"/>
    </location>
</feature>
<dbReference type="PANTHER" id="PTHR13932:SF5">
    <property type="entry name" value="RADICAL S-ADENOSYL METHIONINE DOMAIN-CONTAINING PROTEIN 1, MITOCHONDRIAL"/>
    <property type="match status" value="1"/>
</dbReference>
<reference evidence="3" key="1">
    <citation type="journal article" date="2015" name="Proc. Natl. Acad. Sci. U.S.A.">
        <title>Networks of energetic and metabolic interactions define dynamics in microbial communities.</title>
        <authorList>
            <person name="Embree M."/>
            <person name="Liu J.K."/>
            <person name="Al-Bassam M.M."/>
            <person name="Zengler K."/>
        </authorList>
    </citation>
    <scope>NUCLEOTIDE SEQUENCE</scope>
</reference>
<dbReference type="PANTHER" id="PTHR13932">
    <property type="entry name" value="COPROPORPHYRINIGEN III OXIDASE"/>
    <property type="match status" value="1"/>
</dbReference>
<evidence type="ECO:0000256" key="1">
    <source>
        <dbReference type="ARBA" id="ARBA00006100"/>
    </source>
</evidence>
<dbReference type="InterPro" id="IPR004559">
    <property type="entry name" value="HemW-like"/>
</dbReference>
<dbReference type="SUPFAM" id="SSF102114">
    <property type="entry name" value="Radical SAM enzymes"/>
    <property type="match status" value="1"/>
</dbReference>
<dbReference type="PROSITE" id="PS51918">
    <property type="entry name" value="RADICAL_SAM"/>
    <property type="match status" value="1"/>
</dbReference>
<dbReference type="SMART" id="SM00729">
    <property type="entry name" value="Elp3"/>
    <property type="match status" value="1"/>
</dbReference>
<dbReference type="Pfam" id="PF04055">
    <property type="entry name" value="Radical_SAM"/>
    <property type="match status" value="1"/>
</dbReference>